<proteinExistence type="inferred from homology"/>
<protein>
    <recommendedName>
        <fullName evidence="7">Methylthioribulose-1-phosphate dehydratase</fullName>
        <shortName evidence="7">MTRu-1-P dehydratase</shortName>
        <ecNumber evidence="7">4.2.1.109</ecNumber>
    </recommendedName>
</protein>
<accession>A0A9P6WLW0</accession>
<dbReference type="PANTHER" id="PTHR10640:SF7">
    <property type="entry name" value="METHYLTHIORIBULOSE-1-PHOSPHATE DEHYDRATASE"/>
    <property type="match status" value="1"/>
</dbReference>
<feature type="binding site" evidence="7">
    <location>
        <position position="136"/>
    </location>
    <ligand>
        <name>Zn(2+)</name>
        <dbReference type="ChEBI" id="CHEBI:29105"/>
    </ligand>
</feature>
<organism evidence="9 10">
    <name type="scientific">Pichia californica</name>
    <dbReference type="NCBI Taxonomy" id="460514"/>
    <lineage>
        <taxon>Eukaryota</taxon>
        <taxon>Fungi</taxon>
        <taxon>Dikarya</taxon>
        <taxon>Ascomycota</taxon>
        <taxon>Saccharomycotina</taxon>
        <taxon>Pichiomycetes</taxon>
        <taxon>Pichiales</taxon>
        <taxon>Pichiaceae</taxon>
        <taxon>Pichia</taxon>
    </lineage>
</organism>
<dbReference type="InterPro" id="IPR036409">
    <property type="entry name" value="Aldolase_II/adducin_N_sf"/>
</dbReference>
<evidence type="ECO:0000256" key="5">
    <source>
        <dbReference type="ARBA" id="ARBA00023167"/>
    </source>
</evidence>
<evidence type="ECO:0000256" key="6">
    <source>
        <dbReference type="ARBA" id="ARBA00023239"/>
    </source>
</evidence>
<evidence type="ECO:0000313" key="10">
    <source>
        <dbReference type="Proteomes" id="UP000697127"/>
    </source>
</evidence>
<reference evidence="9" key="1">
    <citation type="submission" date="2020-11" db="EMBL/GenBank/DDBJ databases">
        <title>Kefir isolates.</title>
        <authorList>
            <person name="Marcisauskas S."/>
            <person name="Kim Y."/>
            <person name="Blasche S."/>
        </authorList>
    </citation>
    <scope>NUCLEOTIDE SEQUENCE</scope>
    <source>
        <strain evidence="9">Olga-1</strain>
    </source>
</reference>
<feature type="binding site" evidence="7">
    <location>
        <position position="134"/>
    </location>
    <ligand>
        <name>Zn(2+)</name>
        <dbReference type="ChEBI" id="CHEBI:29105"/>
    </ligand>
</feature>
<dbReference type="EMBL" id="PUHW01000144">
    <property type="protein sequence ID" value="KAG0688537.1"/>
    <property type="molecule type" value="Genomic_DNA"/>
</dbReference>
<comment type="caution">
    <text evidence="9">The sequence shown here is derived from an EMBL/GenBank/DDBJ whole genome shotgun (WGS) entry which is preliminary data.</text>
</comment>
<keyword evidence="3 7" id="KW-0479">Metal-binding</keyword>
<evidence type="ECO:0000259" key="8">
    <source>
        <dbReference type="SMART" id="SM01007"/>
    </source>
</evidence>
<evidence type="ECO:0000256" key="1">
    <source>
        <dbReference type="ARBA" id="ARBA00022490"/>
    </source>
</evidence>
<keyword evidence="6 7" id="KW-0456">Lyase</keyword>
<dbReference type="InterPro" id="IPR017714">
    <property type="entry name" value="MethylthioRu-1-P_deHdtase_MtnB"/>
</dbReference>
<dbReference type="InterPro" id="IPR001303">
    <property type="entry name" value="Aldolase_II/adducin_N"/>
</dbReference>
<dbReference type="SMART" id="SM01007">
    <property type="entry name" value="Aldolase_II"/>
    <property type="match status" value="1"/>
</dbReference>
<dbReference type="FunFam" id="3.40.225.10:FF:000003">
    <property type="entry name" value="Methylthioribulose-1-phosphate dehydratase"/>
    <property type="match status" value="1"/>
</dbReference>
<keyword evidence="1 7" id="KW-0963">Cytoplasm</keyword>
<dbReference type="SUPFAM" id="SSF53639">
    <property type="entry name" value="AraD/HMP-PK domain-like"/>
    <property type="match status" value="1"/>
</dbReference>
<dbReference type="HAMAP" id="MF_03116">
    <property type="entry name" value="Salvage_MtnB_euk"/>
    <property type="match status" value="1"/>
</dbReference>
<evidence type="ECO:0000313" key="9">
    <source>
        <dbReference type="EMBL" id="KAG0688537.1"/>
    </source>
</evidence>
<dbReference type="Gene3D" id="3.40.225.10">
    <property type="entry name" value="Class II aldolase/adducin N-terminal domain"/>
    <property type="match status" value="1"/>
</dbReference>
<dbReference type="Pfam" id="PF00596">
    <property type="entry name" value="Aldolase_II"/>
    <property type="match status" value="1"/>
</dbReference>
<gene>
    <name evidence="7 9" type="primary">MDE1</name>
    <name evidence="9" type="ORF">C6P40_000856</name>
</gene>
<keyword evidence="4 7" id="KW-0862">Zinc</keyword>
<feature type="binding site" evidence="7">
    <location>
        <position position="116"/>
    </location>
    <ligand>
        <name>substrate</name>
    </ligand>
</feature>
<comment type="pathway">
    <text evidence="7">Amino-acid biosynthesis; L-methionine biosynthesis via salvage pathway; L-methionine from S-methyl-5-thio-alpha-D-ribose 1-phosphate: step 2/6.</text>
</comment>
<comment type="catalytic activity">
    <reaction evidence="7">
        <text>5-(methylsulfanyl)-D-ribulose 1-phosphate = 5-methylsulfanyl-2,3-dioxopentyl phosphate + H2O</text>
        <dbReference type="Rhea" id="RHEA:15549"/>
        <dbReference type="ChEBI" id="CHEBI:15377"/>
        <dbReference type="ChEBI" id="CHEBI:58548"/>
        <dbReference type="ChEBI" id="CHEBI:58828"/>
        <dbReference type="EC" id="4.2.1.109"/>
    </reaction>
</comment>
<dbReference type="EC" id="4.2.1.109" evidence="7"/>
<name>A0A9P6WLW0_9ASCO</name>
<dbReference type="GO" id="GO:0019509">
    <property type="term" value="P:L-methionine salvage from methylthioadenosine"/>
    <property type="evidence" value="ECO:0007669"/>
    <property type="project" value="UniProtKB-UniRule"/>
</dbReference>
<dbReference type="PANTHER" id="PTHR10640">
    <property type="entry name" value="METHYLTHIORIBULOSE-1-PHOSPHATE DEHYDRATASE"/>
    <property type="match status" value="1"/>
</dbReference>
<dbReference type="AlphaFoldDB" id="A0A9P6WLW0"/>
<comment type="cofactor">
    <cofactor evidence="7">
        <name>Zn(2+)</name>
        <dbReference type="ChEBI" id="CHEBI:29105"/>
    </cofactor>
    <text evidence="7">Binds 1 zinc ion per subunit.</text>
</comment>
<keyword evidence="5 7" id="KW-0486">Methionine biosynthesis</keyword>
<keyword evidence="2 7" id="KW-0028">Amino-acid biosynthesis</keyword>
<dbReference type="InterPro" id="IPR027514">
    <property type="entry name" value="Salvage_MtnB_euk"/>
</dbReference>
<dbReference type="GO" id="GO:0005737">
    <property type="term" value="C:cytoplasm"/>
    <property type="evidence" value="ECO:0007669"/>
    <property type="project" value="UniProtKB-SubCell"/>
</dbReference>
<dbReference type="Proteomes" id="UP000697127">
    <property type="component" value="Unassembled WGS sequence"/>
</dbReference>
<comment type="function">
    <text evidence="7">Catalyzes the dehydration of methylthioribulose-1-phosphate (MTRu-1-P) into 2,3-diketo-5-methylthiopentyl-1-phosphate (DK-MTP-1-P).</text>
</comment>
<dbReference type="GO" id="GO:0008270">
    <property type="term" value="F:zinc ion binding"/>
    <property type="evidence" value="ECO:0007669"/>
    <property type="project" value="UniProtKB-UniRule"/>
</dbReference>
<sequence length="253" mass="28715">MGCCCRSKQTSHEVGSNTIKQDKLQEKNNYENPEDLVISSDPEHPANLICELCRMFYNNGWVTGTGGGISIKENDLIYLAPSGVQKERMKPENMFVMSFKTKEYIRKPLTLKPSACTPLFMSSYTMRNAGACIHTHSQNAVMCTLLFDKVFEISSIEQIKALPRITSTGNMWYSDKLVIPIIENTEREEELESSLRIAIENYPSATAVLVRRHGIYVWGETAWKAKIYNEAIDYLLELGIKMKQMGIPTVKQN</sequence>
<keyword evidence="10" id="KW-1185">Reference proteome</keyword>
<dbReference type="NCBIfam" id="TIGR03328">
    <property type="entry name" value="salvage_mtnB"/>
    <property type="match status" value="1"/>
</dbReference>
<comment type="subcellular location">
    <subcellularLocation>
        <location evidence="7">Cytoplasm</location>
    </subcellularLocation>
</comment>
<dbReference type="OrthoDB" id="191080at2759"/>
<feature type="domain" description="Class II aldolase/adducin N-terminal" evidence="8">
    <location>
        <begin position="47"/>
        <end position="240"/>
    </location>
</feature>
<evidence type="ECO:0000256" key="4">
    <source>
        <dbReference type="ARBA" id="ARBA00022833"/>
    </source>
</evidence>
<feature type="binding site" evidence="7">
    <location>
        <position position="213"/>
    </location>
    <ligand>
        <name>Zn(2+)</name>
        <dbReference type="ChEBI" id="CHEBI:29105"/>
    </ligand>
</feature>
<evidence type="ECO:0000256" key="7">
    <source>
        <dbReference type="HAMAP-Rule" id="MF_03116"/>
    </source>
</evidence>
<evidence type="ECO:0000256" key="3">
    <source>
        <dbReference type="ARBA" id="ARBA00022723"/>
    </source>
</evidence>
<comment type="similarity">
    <text evidence="7">Belongs to the aldolase class II family. MtnB subfamily.</text>
</comment>
<dbReference type="GO" id="GO:0046570">
    <property type="term" value="F:methylthioribulose 1-phosphate dehydratase activity"/>
    <property type="evidence" value="ECO:0007669"/>
    <property type="project" value="UniProtKB-UniRule"/>
</dbReference>
<feature type="active site" description="Proton donor/acceptor" evidence="7">
    <location>
        <position position="157"/>
    </location>
</feature>
<evidence type="ECO:0000256" key="2">
    <source>
        <dbReference type="ARBA" id="ARBA00022605"/>
    </source>
</evidence>